<dbReference type="Proteomes" id="UP000492821">
    <property type="component" value="Unassembled WGS sequence"/>
</dbReference>
<feature type="region of interest" description="Disordered" evidence="1">
    <location>
        <begin position="310"/>
        <end position="341"/>
    </location>
</feature>
<reference evidence="2" key="1">
    <citation type="journal article" date="2013" name="Genetics">
        <title>The draft genome and transcriptome of Panagrellus redivivus are shaped by the harsh demands of a free-living lifestyle.</title>
        <authorList>
            <person name="Srinivasan J."/>
            <person name="Dillman A.R."/>
            <person name="Macchietto M.G."/>
            <person name="Heikkinen L."/>
            <person name="Lakso M."/>
            <person name="Fracchia K.M."/>
            <person name="Antoshechkin I."/>
            <person name="Mortazavi A."/>
            <person name="Wong G."/>
            <person name="Sternberg P.W."/>
        </authorList>
    </citation>
    <scope>NUCLEOTIDE SEQUENCE [LARGE SCALE GENOMIC DNA]</scope>
    <source>
        <strain evidence="2">MT8872</strain>
    </source>
</reference>
<reference evidence="3" key="2">
    <citation type="submission" date="2020-10" db="UniProtKB">
        <authorList>
            <consortium name="WormBaseParasite"/>
        </authorList>
    </citation>
    <scope>IDENTIFICATION</scope>
</reference>
<accession>A0A7E4UPI7</accession>
<dbReference type="Gene3D" id="3.30.420.40">
    <property type="match status" value="1"/>
</dbReference>
<evidence type="ECO:0000313" key="2">
    <source>
        <dbReference type="Proteomes" id="UP000492821"/>
    </source>
</evidence>
<name>A0A7E4UPI7_PANRE</name>
<protein>
    <submittedName>
        <fullName evidence="3">Lactamase_B domain-containing protein</fullName>
    </submittedName>
</protein>
<sequence>MSHFCVHAIGSNAVRIFHPAAKKPTTQWKDIPSLDENSSLEDVIANAKQVFPVITRSIRTFVLVNPLHYPPAYVNAIVDLVRHTIVVHDVIVISSLHARLLYAFDRITVRKEKERILVVCAFDNCLDVALVVGGQVQDHVFTTSVSQINIALKQQQALTKATRIIILATKYNENVCMAAKKNLEGVVIVGVHPETAMYDGAFIRAMQPAPLVKDFCEGVVVDTLIGKKVQTKTLIPRGSQFPVSAHLALSDISAIKIRYVDTLIIHPSRKPFKTGEVFIHPKVICNACDIKMIIASFGTDIKLSVTDTSKLSKPAPSVTAKAPAPASVVKETPKKAVPKKSEPGSNEIKFIIKLRAGYGSIWMDLGDTVQPLTNPMNETWTCDYISINHPLIGPAGKLDARKNPKSTVYDLHKYVGVKYKKAKEDPAVKFNYVRFKLHPESDEGLDSTSVYDEGPGCLFELIMHGEPRLISPTTCLGLFLIALKRVASDKLGVAVERIAIHLNKGDYHVDQIPAVEEAAQIASLTVTDVQIVNIV</sequence>
<organism evidence="2 3">
    <name type="scientific">Panagrellus redivivus</name>
    <name type="common">Microworm</name>
    <dbReference type="NCBI Taxonomy" id="6233"/>
    <lineage>
        <taxon>Eukaryota</taxon>
        <taxon>Metazoa</taxon>
        <taxon>Ecdysozoa</taxon>
        <taxon>Nematoda</taxon>
        <taxon>Chromadorea</taxon>
        <taxon>Rhabditida</taxon>
        <taxon>Tylenchina</taxon>
        <taxon>Panagrolaimomorpha</taxon>
        <taxon>Panagrolaimoidea</taxon>
        <taxon>Panagrolaimidae</taxon>
        <taxon>Panagrellus</taxon>
    </lineage>
</organism>
<evidence type="ECO:0000313" key="3">
    <source>
        <dbReference type="WBParaSite" id="Pan_g10946.t1"/>
    </source>
</evidence>
<evidence type="ECO:0000256" key="1">
    <source>
        <dbReference type="SAM" id="MobiDB-lite"/>
    </source>
</evidence>
<dbReference type="Gene3D" id="3.30.30.30">
    <property type="match status" value="1"/>
</dbReference>
<dbReference type="WBParaSite" id="Pan_g10946.t1">
    <property type="protein sequence ID" value="Pan_g10946.t1"/>
    <property type="gene ID" value="Pan_g10946"/>
</dbReference>
<feature type="compositionally biased region" description="Basic and acidic residues" evidence="1">
    <location>
        <begin position="331"/>
        <end position="341"/>
    </location>
</feature>
<keyword evidence="2" id="KW-1185">Reference proteome</keyword>
<proteinExistence type="predicted"/>
<dbReference type="AlphaFoldDB" id="A0A7E4UPI7"/>